<evidence type="ECO:0000313" key="4">
    <source>
        <dbReference type="Proteomes" id="UP000501534"/>
    </source>
</evidence>
<dbReference type="AlphaFoldDB" id="A0A6M4GSW7"/>
<name>A0A6M4GSW7_9PROT</name>
<dbReference type="Pfam" id="PF00378">
    <property type="entry name" value="ECH_1"/>
    <property type="match status" value="1"/>
</dbReference>
<dbReference type="InterPro" id="IPR014748">
    <property type="entry name" value="Enoyl-CoA_hydra_C"/>
</dbReference>
<keyword evidence="4" id="KW-1185">Reference proteome</keyword>
<proteinExistence type="inferred from homology"/>
<dbReference type="InterPro" id="IPR018376">
    <property type="entry name" value="Enoyl-CoA_hyd/isom_CS"/>
</dbReference>
<dbReference type="CDD" id="cd06558">
    <property type="entry name" value="crotonase-like"/>
    <property type="match status" value="1"/>
</dbReference>
<dbReference type="PROSITE" id="PS00166">
    <property type="entry name" value="ENOYL_COA_HYDRATASE"/>
    <property type="match status" value="1"/>
</dbReference>
<dbReference type="KEGG" id="uru:DSM104443_01478"/>
<dbReference type="EMBL" id="CP053069">
    <property type="protein sequence ID" value="QJR10420.1"/>
    <property type="molecule type" value="Genomic_DNA"/>
</dbReference>
<dbReference type="Gene3D" id="3.90.226.10">
    <property type="entry name" value="2-enoyl-CoA Hydratase, Chain A, domain 1"/>
    <property type="match status" value="1"/>
</dbReference>
<keyword evidence="3" id="KW-0456">Lyase</keyword>
<accession>A0A6M4GSW7</accession>
<evidence type="ECO:0000313" key="3">
    <source>
        <dbReference type="EMBL" id="QJR10420.1"/>
    </source>
</evidence>
<dbReference type="PANTHER" id="PTHR42964:SF1">
    <property type="entry name" value="POLYKETIDE BIOSYNTHESIS ENOYL-COA HYDRATASE PKSH-RELATED"/>
    <property type="match status" value="1"/>
</dbReference>
<dbReference type="SUPFAM" id="SSF52096">
    <property type="entry name" value="ClpP/crotonase"/>
    <property type="match status" value="1"/>
</dbReference>
<dbReference type="RefSeq" id="WP_171090915.1">
    <property type="nucleotide sequence ID" value="NZ_CP053069.1"/>
</dbReference>
<dbReference type="InterPro" id="IPR029045">
    <property type="entry name" value="ClpP/crotonase-like_dom_sf"/>
</dbReference>
<comment type="similarity">
    <text evidence="1 2">Belongs to the enoyl-CoA hydratase/isomerase family.</text>
</comment>
<dbReference type="GO" id="GO:0018812">
    <property type="term" value="F:3-hydroxyacyl-CoA dehydratase activity"/>
    <property type="evidence" value="ECO:0007669"/>
    <property type="project" value="UniProtKB-EC"/>
</dbReference>
<organism evidence="3 4">
    <name type="scientific">Usitatibacter rugosus</name>
    <dbReference type="NCBI Taxonomy" id="2732067"/>
    <lineage>
        <taxon>Bacteria</taxon>
        <taxon>Pseudomonadati</taxon>
        <taxon>Pseudomonadota</taxon>
        <taxon>Betaproteobacteria</taxon>
        <taxon>Nitrosomonadales</taxon>
        <taxon>Usitatibacteraceae</taxon>
        <taxon>Usitatibacter</taxon>
    </lineage>
</organism>
<dbReference type="InterPro" id="IPR051683">
    <property type="entry name" value="Enoyl-CoA_Hydratase/Isomerase"/>
</dbReference>
<protein>
    <submittedName>
        <fullName evidence="3">Crotonyl-CoA hydratase</fullName>
        <ecNumber evidence="3">4.2.1.150</ecNumber>
    </submittedName>
</protein>
<dbReference type="Proteomes" id="UP000501534">
    <property type="component" value="Chromosome"/>
</dbReference>
<dbReference type="EC" id="4.2.1.150" evidence="3"/>
<dbReference type="Gene3D" id="1.10.12.10">
    <property type="entry name" value="Lyase 2-enoyl-coa Hydratase, Chain A, domain 2"/>
    <property type="match status" value="1"/>
</dbReference>
<dbReference type="PANTHER" id="PTHR42964">
    <property type="entry name" value="ENOYL-COA HYDRATASE"/>
    <property type="match status" value="1"/>
</dbReference>
<gene>
    <name evidence="3" type="ORF">DSM104443_01478</name>
</gene>
<evidence type="ECO:0000256" key="1">
    <source>
        <dbReference type="ARBA" id="ARBA00005254"/>
    </source>
</evidence>
<reference evidence="3 4" key="1">
    <citation type="submission" date="2020-04" db="EMBL/GenBank/DDBJ databases">
        <title>Usitatibacter rugosus gen. nov., sp. nov. and Usitatibacter palustris sp. nov., novel members of Usitatibacteraceae fam. nov. within the order Nitrosomonadales isolated from soil.</title>
        <authorList>
            <person name="Huber K.J."/>
            <person name="Neumann-Schaal M."/>
            <person name="Geppert A."/>
            <person name="Luckner M."/>
            <person name="Wanner G."/>
            <person name="Overmann J."/>
        </authorList>
    </citation>
    <scope>NUCLEOTIDE SEQUENCE [LARGE SCALE GENOMIC DNA]</scope>
    <source>
        <strain evidence="3 4">0125_3</strain>
    </source>
</reference>
<sequence>MTSHVLLERRGAIARLTLNRPEKLNVLGAEMVSELRTYLAELGADPAVRVVILEGAGKAFMAGGDVVNFYANLPHMPKLIRTWATAFHDVIQDLRSMPKPVLAKVHGAVAGGGLSVMMACDLAIAAEGTKFTLAYANIGTSPDGGSTHFLPRAIGARRALELALITDPFDAARACELGLVNWVVPDAELDARTTEIATRLANGPTEAYARTKALIGATFDRTMAEQLAAEVESFSACAGTHDFAEGVTAFVEKRKPRFEGK</sequence>
<dbReference type="InterPro" id="IPR001753">
    <property type="entry name" value="Enoyl-CoA_hydra/iso"/>
</dbReference>
<evidence type="ECO:0000256" key="2">
    <source>
        <dbReference type="RuleBase" id="RU003707"/>
    </source>
</evidence>